<protein>
    <recommendedName>
        <fullName evidence="4">DNA helicase</fullName>
    </recommendedName>
</protein>
<feature type="compositionally biased region" description="Polar residues" evidence="1">
    <location>
        <begin position="794"/>
        <end position="809"/>
    </location>
</feature>
<feature type="compositionally biased region" description="Polar residues" evidence="1">
    <location>
        <begin position="1348"/>
        <end position="1367"/>
    </location>
</feature>
<evidence type="ECO:0000313" key="3">
    <source>
        <dbReference type="Proteomes" id="UP000054662"/>
    </source>
</evidence>
<feature type="region of interest" description="Disordered" evidence="1">
    <location>
        <begin position="705"/>
        <end position="850"/>
    </location>
</feature>
<dbReference type="Gene3D" id="3.40.50.300">
    <property type="entry name" value="P-loop containing nucleotide triphosphate hydrolases"/>
    <property type="match status" value="2"/>
</dbReference>
<feature type="compositionally biased region" description="Low complexity" evidence="1">
    <location>
        <begin position="705"/>
        <end position="728"/>
    </location>
</feature>
<feature type="compositionally biased region" description="Polar residues" evidence="1">
    <location>
        <begin position="834"/>
        <end position="850"/>
    </location>
</feature>
<dbReference type="STRING" id="45076.Lwor_2607"/>
<feature type="compositionally biased region" description="Basic residues" evidence="1">
    <location>
        <begin position="810"/>
        <end position="821"/>
    </location>
</feature>
<dbReference type="PATRIC" id="fig|45076.6.peg.2863"/>
<dbReference type="OrthoDB" id="5651302at2"/>
<comment type="caution">
    <text evidence="2">The sequence shown here is derived from an EMBL/GenBank/DDBJ whole genome shotgun (WGS) entry which is preliminary data.</text>
</comment>
<accession>A0A0W1A477</accession>
<name>A0A0W1A477_9GAMM</name>
<reference evidence="2 3" key="1">
    <citation type="submission" date="2015-11" db="EMBL/GenBank/DDBJ databases">
        <title>Genomic analysis of 38 Legionella species identifies large and diverse effector repertoires.</title>
        <authorList>
            <person name="Burstein D."/>
            <person name="Amaro F."/>
            <person name="Zusman T."/>
            <person name="Lifshitz Z."/>
            <person name="Cohen O."/>
            <person name="Gilbert J.A."/>
            <person name="Pupko T."/>
            <person name="Shuman H.A."/>
            <person name="Segal G."/>
        </authorList>
    </citation>
    <scope>NUCLEOTIDE SEQUENCE [LARGE SCALE GENOMIC DNA]</scope>
    <source>
        <strain evidence="2 3">ATCC 49508</strain>
    </source>
</reference>
<dbReference type="RefSeq" id="WP_058494344.1">
    <property type="nucleotide sequence ID" value="NZ_LNZC01000031.1"/>
</dbReference>
<dbReference type="SUPFAM" id="SSF52540">
    <property type="entry name" value="P-loop containing nucleoside triphosphate hydrolases"/>
    <property type="match status" value="1"/>
</dbReference>
<dbReference type="EMBL" id="LNZC01000031">
    <property type="protein sequence ID" value="KTD76041.1"/>
    <property type="molecule type" value="Genomic_DNA"/>
</dbReference>
<evidence type="ECO:0000313" key="2">
    <source>
        <dbReference type="EMBL" id="KTD76041.1"/>
    </source>
</evidence>
<gene>
    <name evidence="2" type="ORF">Lwor_2607</name>
</gene>
<feature type="region of interest" description="Disordered" evidence="1">
    <location>
        <begin position="1338"/>
        <end position="1386"/>
    </location>
</feature>
<dbReference type="InterPro" id="IPR027417">
    <property type="entry name" value="P-loop_NTPase"/>
</dbReference>
<evidence type="ECO:0000256" key="1">
    <source>
        <dbReference type="SAM" id="MobiDB-lite"/>
    </source>
</evidence>
<keyword evidence="3" id="KW-1185">Reference proteome</keyword>
<organism evidence="2 3">
    <name type="scientific">Legionella worsleiensis</name>
    <dbReference type="NCBI Taxonomy" id="45076"/>
    <lineage>
        <taxon>Bacteria</taxon>
        <taxon>Pseudomonadati</taxon>
        <taxon>Pseudomonadota</taxon>
        <taxon>Gammaproteobacteria</taxon>
        <taxon>Legionellales</taxon>
        <taxon>Legionellaceae</taxon>
        <taxon>Legionella</taxon>
    </lineage>
</organism>
<sequence>MPAEIYYWEALIIDPEVAERYANVITQLQNRELKSAGFDLKKMRHHRIFSVSTSYSGRLLFTIQELNKKNYLIFLEELPNHEYPKSKFLNSPSTLKHFLEKNHKGLEQIVTNFDDEFIDIDELPFSMDEEDEQQRVFTPVEYYDQAFIALNSSQKEAKYAKGPADIEGPPGSGKSCAAQSLIANAPAELTKIIYLTSSAALVEHMEQVYRSLPVALENPPGRVSFKSYLQLVHETDPTAMTKKTVGQEQFLAWYSDYCDRKEQQLRTAQTGQGRGRGKGKRVQQKVHLLPEEILDAETVYQEFRTIAAYSDYEDKRFGTSKEYTRARYEQLGEKHQSLFKKEHRSWLYQAFVDYKTYLEHSQSLDLSFYRLRSSEEYDMVVVDEAQDFSKSQIQDITALTSPALQIYFCRDSHQGLSDSQSSGPFIHEHVYRLSHKTGIKLQHINLPCSYRVFPNAQPLVDKILDLRLKLIGGRADNLEYVRLPLTVEQNSTLGSVYWFDKVPETTQQILQNAIKSSDLIVITLPDFKKEAKAFFNTDLVYTVDQVKGLQFPVVVLYRMVEDEALLEANKVLAKPEHSYVASSSTAHRPAAGVGNPKFGPPLNRLFTAVTRAQQQIIIIQPPKHQFSHLITACKSVELSTDEFKLELDKQSYSEEKWLELAKKLISKNELELARTIYVNHLQKPADEFEAYIRATKTPPTLSVLESSVASTSSPMASQPTAASSSSSVDAERSTSVHTLGLFAHQKTTQSSAHSQRRRKGRGQQENITLPPKTDHAPAGAASVIPSELRKKSTAETSLDSKPSTDNTSTKRTKRGIKKLKQAPKVFDQPKHTPTKYSSRSPASRTKVMSSNTEDEFFKGMKFLNAPPMEELFEKLKQSTSPGLDLSLLLSCGALDIKKLRELFFYHPESKALITVAQLCSVGEQPHLSLLSQLCSPYSESNHVALFYLFDQEIDTFKTFAAGVKYFLLSFEQSFAEESQEINQTYMAFFQKKSAELRELYFLHTTETGQIILAKLAKEIEWDLELFNAKLAHVFRMNLEPNFPVPLQSMKDTSKLPDHELLAMELNQTDEESWKIIVSRHPGDDISRAIVRLIAQANFIGEDLWRNAVFQNVPQFFVNMSVSPNIKSILTEQEQKIAEEISSVLNSSPYLTLIEHKKYLEAVLNDSTIDRTSILTGIIRVIRKHLIREHNLVNELYTKNMRFWRQVTDKYSDLFPNSGRVLAILDQLSVQDALAMNAWESLINSKVIDQNDVWFLLWNFFGSCKSQQNPLEAAHSTLINNIFTWLVNNKGKSLKTYFDYITQCLQSTNLHQFSSLAGYLRLAQDFLAKELLQQRLKSRMPDTPPVALPSTSTCSPDRLPSSTGQENSNAEKESEDEQQLSDCLIKR</sequence>
<evidence type="ECO:0008006" key="4">
    <source>
        <dbReference type="Google" id="ProtNLM"/>
    </source>
</evidence>
<dbReference type="Proteomes" id="UP000054662">
    <property type="component" value="Unassembled WGS sequence"/>
</dbReference>
<proteinExistence type="predicted"/>